<evidence type="ECO:0000256" key="3">
    <source>
        <dbReference type="ARBA" id="ARBA00023004"/>
    </source>
</evidence>
<dbReference type="Proteomes" id="UP001630127">
    <property type="component" value="Unassembled WGS sequence"/>
</dbReference>
<accession>A0ABD2YJQ4</accession>
<sequence length="323" mass="37021">MKDTKSISYANLPLLEIPTIDIGLLTSSLSSEVEVEIMKLRSALSSSGYFQAVNHGMSTFFLDEVLEVTKKFFKLPMEEKKKYSKATNDFEGYGNNTYKENQVLGWNDRLYLHVLPESMRKFEKWPQNPENLRRVLIEFTEKLSMMNEIILKAMAKSLNLEENCFLYQFGENPKVLSSFNFYPPCPWPDLFIAAKPHADASGTTYVLQGKELEGLQVLKDDQWHRVPLTSDAIVFNVGDQVEIMTNGIFKSPTHRVATNNKGERISVAMFFAPEPTREIKPAEGLLDDKNPRLYKNVRDYSRHFSEHIQLGKSPIDALKILHC</sequence>
<dbReference type="Pfam" id="PF03171">
    <property type="entry name" value="2OG-FeII_Oxy"/>
    <property type="match status" value="1"/>
</dbReference>
<proteinExistence type="inferred from homology"/>
<dbReference type="EMBL" id="JBJUIK010000013">
    <property type="protein sequence ID" value="KAL3507233.1"/>
    <property type="molecule type" value="Genomic_DNA"/>
</dbReference>
<dbReference type="SUPFAM" id="SSF51197">
    <property type="entry name" value="Clavaminate synthase-like"/>
    <property type="match status" value="1"/>
</dbReference>
<dbReference type="GO" id="GO:0046872">
    <property type="term" value="F:metal ion binding"/>
    <property type="evidence" value="ECO:0007669"/>
    <property type="project" value="UniProtKB-KW"/>
</dbReference>
<comment type="similarity">
    <text evidence="1 4">Belongs to the iron/ascorbate-dependent oxidoreductase family.</text>
</comment>
<evidence type="ECO:0000256" key="2">
    <source>
        <dbReference type="ARBA" id="ARBA00022723"/>
    </source>
</evidence>
<keyword evidence="4" id="KW-0560">Oxidoreductase</keyword>
<dbReference type="Pfam" id="PF14226">
    <property type="entry name" value="DIOX_N"/>
    <property type="match status" value="1"/>
</dbReference>
<evidence type="ECO:0000256" key="1">
    <source>
        <dbReference type="ARBA" id="ARBA00008056"/>
    </source>
</evidence>
<keyword evidence="2 4" id="KW-0479">Metal-binding</keyword>
<dbReference type="InterPro" id="IPR050295">
    <property type="entry name" value="Plant_2OG-oxidoreductases"/>
</dbReference>
<keyword evidence="7" id="KW-1185">Reference proteome</keyword>
<evidence type="ECO:0000313" key="7">
    <source>
        <dbReference type="Proteomes" id="UP001630127"/>
    </source>
</evidence>
<dbReference type="FunFam" id="2.60.120.330:FF:000079">
    <property type="entry name" value="Protein SRG1"/>
    <property type="match status" value="1"/>
</dbReference>
<name>A0ABD2YJQ4_9GENT</name>
<dbReference type="InterPro" id="IPR027443">
    <property type="entry name" value="IPNS-like_sf"/>
</dbReference>
<dbReference type="InterPro" id="IPR026992">
    <property type="entry name" value="DIOX_N"/>
</dbReference>
<dbReference type="GO" id="GO:0016706">
    <property type="term" value="F:2-oxoglutarate-dependent dioxygenase activity"/>
    <property type="evidence" value="ECO:0007669"/>
    <property type="project" value="UniProtKB-ARBA"/>
</dbReference>
<comment type="caution">
    <text evidence="6">The sequence shown here is derived from an EMBL/GenBank/DDBJ whole genome shotgun (WGS) entry which is preliminary data.</text>
</comment>
<dbReference type="PANTHER" id="PTHR47991">
    <property type="entry name" value="OXOGLUTARATE/IRON-DEPENDENT DIOXYGENASE"/>
    <property type="match status" value="1"/>
</dbReference>
<organism evidence="6 7">
    <name type="scientific">Cinchona calisaya</name>
    <dbReference type="NCBI Taxonomy" id="153742"/>
    <lineage>
        <taxon>Eukaryota</taxon>
        <taxon>Viridiplantae</taxon>
        <taxon>Streptophyta</taxon>
        <taxon>Embryophyta</taxon>
        <taxon>Tracheophyta</taxon>
        <taxon>Spermatophyta</taxon>
        <taxon>Magnoliopsida</taxon>
        <taxon>eudicotyledons</taxon>
        <taxon>Gunneridae</taxon>
        <taxon>Pentapetalae</taxon>
        <taxon>asterids</taxon>
        <taxon>lamiids</taxon>
        <taxon>Gentianales</taxon>
        <taxon>Rubiaceae</taxon>
        <taxon>Cinchonoideae</taxon>
        <taxon>Cinchoneae</taxon>
        <taxon>Cinchona</taxon>
    </lineage>
</organism>
<dbReference type="Gene3D" id="2.60.120.330">
    <property type="entry name" value="B-lactam Antibiotic, Isopenicillin N Synthase, Chain"/>
    <property type="match status" value="1"/>
</dbReference>
<gene>
    <name evidence="6" type="ORF">ACH5RR_032615</name>
</gene>
<evidence type="ECO:0000259" key="5">
    <source>
        <dbReference type="PROSITE" id="PS51471"/>
    </source>
</evidence>
<keyword evidence="3 4" id="KW-0408">Iron</keyword>
<evidence type="ECO:0000256" key="4">
    <source>
        <dbReference type="RuleBase" id="RU003682"/>
    </source>
</evidence>
<dbReference type="GO" id="GO:0009805">
    <property type="term" value="P:coumarin biosynthetic process"/>
    <property type="evidence" value="ECO:0007669"/>
    <property type="project" value="UniProtKB-ARBA"/>
</dbReference>
<feature type="domain" description="Fe2OG dioxygenase" evidence="5">
    <location>
        <begin position="171"/>
        <end position="273"/>
    </location>
</feature>
<dbReference type="InterPro" id="IPR044861">
    <property type="entry name" value="IPNS-like_FE2OG_OXY"/>
</dbReference>
<reference evidence="6 7" key="1">
    <citation type="submission" date="2024-11" db="EMBL/GenBank/DDBJ databases">
        <title>A near-complete genome assembly of Cinchona calisaya.</title>
        <authorList>
            <person name="Lian D.C."/>
            <person name="Zhao X.W."/>
            <person name="Wei L."/>
        </authorList>
    </citation>
    <scope>NUCLEOTIDE SEQUENCE [LARGE SCALE GENOMIC DNA]</scope>
    <source>
        <tissue evidence="6">Nenye</tissue>
    </source>
</reference>
<dbReference type="InterPro" id="IPR005123">
    <property type="entry name" value="Oxoglu/Fe-dep_dioxygenase_dom"/>
</dbReference>
<evidence type="ECO:0000313" key="6">
    <source>
        <dbReference type="EMBL" id="KAL3507233.1"/>
    </source>
</evidence>
<dbReference type="PROSITE" id="PS51471">
    <property type="entry name" value="FE2OG_OXY"/>
    <property type="match status" value="1"/>
</dbReference>
<protein>
    <recommendedName>
        <fullName evidence="5">Fe2OG dioxygenase domain-containing protein</fullName>
    </recommendedName>
</protein>
<dbReference type="GO" id="GO:0002238">
    <property type="term" value="P:response to molecule of fungal origin"/>
    <property type="evidence" value="ECO:0007669"/>
    <property type="project" value="UniProtKB-ARBA"/>
</dbReference>
<dbReference type="AlphaFoldDB" id="A0ABD2YJQ4"/>